<feature type="compositionally biased region" description="Polar residues" evidence="2">
    <location>
        <begin position="3976"/>
        <end position="3985"/>
    </location>
</feature>
<feature type="domain" description="Fibronectin type-III" evidence="3">
    <location>
        <begin position="3971"/>
        <end position="4063"/>
    </location>
</feature>
<dbReference type="SMART" id="SM00635">
    <property type="entry name" value="BID_2"/>
    <property type="match status" value="3"/>
</dbReference>
<feature type="domain" description="Fibronectin type-III" evidence="3">
    <location>
        <begin position="4064"/>
        <end position="4150"/>
    </location>
</feature>
<feature type="region of interest" description="Disordered" evidence="2">
    <location>
        <begin position="120"/>
        <end position="139"/>
    </location>
</feature>
<dbReference type="InterPro" id="IPR003961">
    <property type="entry name" value="FN3_dom"/>
</dbReference>
<feature type="domain" description="Fibronectin type-III" evidence="3">
    <location>
        <begin position="4332"/>
        <end position="4421"/>
    </location>
</feature>
<feature type="domain" description="Fibronectin type-III" evidence="3">
    <location>
        <begin position="4603"/>
        <end position="4692"/>
    </location>
</feature>
<dbReference type="SUPFAM" id="SSF49363">
    <property type="entry name" value="Purple acid phosphatase, N-terminal domain"/>
    <property type="match status" value="1"/>
</dbReference>
<dbReference type="InterPro" id="IPR050964">
    <property type="entry name" value="Striated_Muscle_Regulatory"/>
</dbReference>
<name>A0A6V8N839_9BACT</name>
<dbReference type="RefSeq" id="WP_183360240.1">
    <property type="nucleotide sequence ID" value="NZ_BLXZ01000002.1"/>
</dbReference>
<dbReference type="InterPro" id="IPR008963">
    <property type="entry name" value="Purple_acid_Pase-like_N"/>
</dbReference>
<dbReference type="PANTHER" id="PTHR13817:SF151">
    <property type="entry name" value="TITIN"/>
    <property type="match status" value="1"/>
</dbReference>
<feature type="domain" description="Fibronectin type-III" evidence="3">
    <location>
        <begin position="4800"/>
        <end position="4889"/>
    </location>
</feature>
<feature type="region of interest" description="Disordered" evidence="2">
    <location>
        <begin position="4875"/>
        <end position="4896"/>
    </location>
</feature>
<feature type="domain" description="Fibronectin type-III" evidence="3">
    <location>
        <begin position="5188"/>
        <end position="5276"/>
    </location>
</feature>
<feature type="domain" description="Fibronectin type-III" evidence="3">
    <location>
        <begin position="2347"/>
        <end position="2438"/>
    </location>
</feature>
<dbReference type="CDD" id="cd00603">
    <property type="entry name" value="IPT_PCSR"/>
    <property type="match status" value="1"/>
</dbReference>
<dbReference type="GO" id="GO:0003993">
    <property type="term" value="F:acid phosphatase activity"/>
    <property type="evidence" value="ECO:0007669"/>
    <property type="project" value="InterPro"/>
</dbReference>
<dbReference type="Pfam" id="PF13290">
    <property type="entry name" value="CHB_HEX_C_1"/>
    <property type="match status" value="3"/>
</dbReference>
<dbReference type="GO" id="GO:0046872">
    <property type="term" value="F:metal ion binding"/>
    <property type="evidence" value="ECO:0007669"/>
    <property type="project" value="InterPro"/>
</dbReference>
<feature type="domain" description="Fibronectin type-III" evidence="3">
    <location>
        <begin position="5409"/>
        <end position="5498"/>
    </location>
</feature>
<dbReference type="InterPro" id="IPR036116">
    <property type="entry name" value="FN3_sf"/>
</dbReference>
<dbReference type="EMBL" id="BLXZ01000002">
    <property type="protein sequence ID" value="GFO67713.1"/>
    <property type="molecule type" value="Genomic_DNA"/>
</dbReference>
<keyword evidence="5" id="KW-1185">Reference proteome</keyword>
<dbReference type="InterPro" id="IPR013783">
    <property type="entry name" value="Ig-like_fold"/>
</dbReference>
<feature type="domain" description="Fibronectin type-III" evidence="3">
    <location>
        <begin position="4513"/>
        <end position="4602"/>
    </location>
</feature>
<dbReference type="SMART" id="SM00060">
    <property type="entry name" value="FN3"/>
    <property type="match status" value="21"/>
</dbReference>
<dbReference type="SUPFAM" id="SSF81296">
    <property type="entry name" value="E set domains"/>
    <property type="match status" value="2"/>
</dbReference>
<evidence type="ECO:0000256" key="2">
    <source>
        <dbReference type="SAM" id="MobiDB-lite"/>
    </source>
</evidence>
<dbReference type="InterPro" id="IPR041286">
    <property type="entry name" value="MBG_2"/>
</dbReference>
<comment type="caution">
    <text evidence="4">The sequence shown here is derived from an EMBL/GenBank/DDBJ whole genome shotgun (WGS) entry which is preliminary data.</text>
</comment>
<feature type="region of interest" description="Disordered" evidence="2">
    <location>
        <begin position="3955"/>
        <end position="3985"/>
    </location>
</feature>
<reference evidence="5" key="1">
    <citation type="submission" date="2020-06" db="EMBL/GenBank/DDBJ databases">
        <title>Draft genomic sequecing of Geomonas sp. Red745.</title>
        <authorList>
            <person name="Itoh H."/>
            <person name="Xu Z.X."/>
            <person name="Ushijima N."/>
            <person name="Masuda Y."/>
            <person name="Shiratori Y."/>
            <person name="Senoo K."/>
        </authorList>
    </citation>
    <scope>NUCLEOTIDE SEQUENCE [LARGE SCALE GENOMIC DNA]</scope>
    <source>
        <strain evidence="5">Red745</strain>
    </source>
</reference>
<feature type="domain" description="Fibronectin type-III" evidence="3">
    <location>
        <begin position="5088"/>
        <end position="5180"/>
    </location>
</feature>
<proteinExistence type="predicted"/>
<dbReference type="SUPFAM" id="SSF49265">
    <property type="entry name" value="Fibronectin type III"/>
    <property type="match status" value="12"/>
</dbReference>
<feature type="domain" description="Fibronectin type-III" evidence="3">
    <location>
        <begin position="4897"/>
        <end position="4987"/>
    </location>
</feature>
<dbReference type="InterPro" id="IPR059177">
    <property type="entry name" value="GH29D-like_dom"/>
</dbReference>
<sequence length="5796" mass="580121">MKQESVLSRLFLALVVVSVVLATAGWAQAWSLKGFPVTNNTGKTGRMYLSVQDQWGNPVAGRSGFGAYSSAASTPALRGIPAGTGYTTRAFIDTRGTGFQHANDPSFTFGPYALSGDQVQPITFSQPTPVPAQAPGRPKITPLNGAAIVEFDAPRTPDNLPIADSYNIYWSTDANPGPGNTVGGGELLNITTREPKIVVYNLTNGSTLYFAVSAVNGAGSATSQVSDAVVINPTPGPGASTVQLSVDTSSIAKTSQSALLVVLSDEAHKQLYPNYLKNPADLQSVQIAGVPAGTYKIYAILDLDGSGNLDAPANVSNISENDRLQRGIPIMVDGVSAAVNGPTLKLARRGAGVAVRTGHSRQNGYNTAGLVDNYNLSFRASQADRALANVTLNGGPQVNGPIDLALSPNHGNSGDYELQLPVQARPQVGDSYQLTLSYLDGSVEQRSAAVTGIMDAFTTPLFPVNQTGPDSVAPLFAWNNPGNLAGFLTSSVYSNGFNAEFLQMYSLTAPSQGISYPTGMSSQWSQNLQDLDGNSSYTWNSFTPNASGPRVSGFTPQNGAAGSTLTILGSGFDANPANNQVAIGGMPATVSAATTSMLTVAVPASSGIVTVNVNGITAGSSTPFAVTVPYTVTLTNGADGTSPLSGAAMTLLQNPTSNTLADTSGSATLQVPARPYFSLAFNLDSYLPTHSALTSVTGPVTTSFNLFTATELQARAVAPSAGKGVIVARVQDLSSNATTLPNVAGAVVTATSVLHPDTNYVVKYTNGSTKVALDPALAAQTASDGRFYVVDVEEGDIVTVSATKNGMWFPSRVFLTHAGTVFSGNLKGALTSTASANPKGGSYSVAQSVTLTATDNDNIFYTLDGSDPTISGMLYNGPITVNPSTTLRFVARNKYVAGAVGAVQSEYYGAASSNPPATATGTYSFDSATNTLTLNWTSTNFPCNGPVLGTETETVTTLTDTTMTWGASKPMTFTRSAGTGIVGSWSYTDSSSPAPFQLTLSGDGLVSYSGYPVCSTPGGDTQPPTVPTGVSASLTSTNLVNLFWNASSDNVGVVRYQIFRNGTLVGQPTGAANTTWQDGAVTPGSNYNYSVSACDAANNCSMSSQPAYITVPGTGTGTGQSASASGSYSYDSASRVLSLTWNSSSFPCQGPKVGTETQNVGVLSATSMTWSSQSFSWFRTSGSDGSVLGTWGANDPATGNTYSVTFNSDGTVSANGTIYSCGNATTGASTQVVNNTGNPIYQVLVGNVLFNQNITSCGSGCSTPFYPVPVGNNPVVLQQSAASANLTLGSLGYFDGTKSYAVNIVNAAAPCAELWQRADVGQTFAGDTAKVKLGSTCSGGGSTQAPATPTGLNAMPEGTSQVYLSWNYPADSSLIANYRVYRFEQLVGQPSGAENWWTDTGLTPGASYSYSVAACDANNTCSAPSLPVQVTLAPAPKPRVFPLDGAAFVTLDQNNNTAASVAPSSYDIYWSTTPYPGPSNTTGGGQLLGIPTKKPKVVVYNLTNGSTLYFAVAPSNAGTSTGNATGSVAYSDPVTINPPQSAASTVRVTVDTTGIAKNAPWTPLLVALSDDSSKAIYANYVKVPTDLQSVEIPGVASGTYKIYTVLDLDGKGNVDALANPSNTVELDRNQRPIPITVDGVSATVNGPTLKLAVKNAAVAVGTRHARQSVSATSNGTTTGTAVPASVQDSYSLLFQAARMNKELTGATVESGPQLAGAMTLYPSYDSDSPGHFQMQMQVSQRPKAGDSYRFTLNYADGSSETMNAAVTGVLDSFATPLYPVQQTGPDSLTPTFSWANPGNIASFLSSGVYLNGFNADFLTMSTLSVPYQGYQLYGSSMQWQQSVRDLDGNEAVSFAEFAPSASGPQISGFSPKGGPAGTTVTISGSGFDATPANNRVSFGGMTAQVLTASADTLTVSAPASSGIVTVAVSGISAGSKDNFAATVPFTANLTDGADGTTVLNAATFALAENPQVSTSTGTSGAYTLGVPARPYFSMVFSQQGYYPTYSSLLSLSGNNTSNYSLYNQASLTARGITLAAGKGVIMSRVQDGSSNASSPPNLAGAVVSATSLLHPDQPYVVKYTNGSTNAAQDPAAYGQTASDGRYYVVDVDEGDYVTVTAHKAGMWFQNRVFATHGGAVSSGSIKGYALTSATATPPGGVYSTAQNVTLGATANDLIYYTTDGSDPLLNGTLYTVPLTVTPPTVLKFVARNKYQGLAAGPVQTAAYSTGAQSGTASGTYTFDPASGQLVLNWTASSFSCSGPKLGQEVQTVTSLSASTMTWLDGSLSFSRSAGTPGSLLGTWNIVDQWTNSYTATFNSDNSVSVTGTVYFCDGGNTGGGSTGPDTQSPTIPGNLYAVPSGNGQFTFSWNPASDNVGVTSYNVFRNGNPAAQLPAPGTSWIDAGVTAGTVYSYSVNACDAAGNCSAQAPAIQVISFGSVGQPGTASGQYSYNPTTGVLDWTWSQVNFVCDGPKPGAEVKTISSLTATSMVWASDSTMSWTRPSGTAGSILGTWNGLDSSTGNSFQLTFNSDGTMTGTGTILFCSGYSGGTIMLPQSVTLSAPTQVLYGSQPVSVATSASSGLPVNLTVLSGPATLNGQLLSFTGAGSVVLKASQAGNSSYLAAQTQQTITVAPRPITVTADAKTKVYGSADPPLTFQVTAGSLVGTDAFNGSLVRSAGEAAGNYPIQQGNLSAGPNYQLSFQGAPLAITAKPLVITANNASRPYGAANPANPGFTAPALVAGDQIASLTYGYAASATPTADVGTTHAITPSAAVFAAGSAANYQISYQDGLLTIAGSAAQSVTFSAPSKATYGDLPITLAASASSGLPVSFTLVSGPATLNGSQLSFTGAGNVVLKASQGGNANFAAAADVQQTVAVAARPLLVNADAKAKVYGSPDPALTFQVTGGLVGSDAFTGGLTRSAGEAVGSYPILQGSLSAGPNYQITYQGAAFDVTARPLVITANNATRPYGAPNPANPGFSAPALVAGDQIAALTYNYAGSATATADVGTTHAITPSAAVFGAGSAANYQISYRSGTLTIAGKAEQSISFAPPTAKKFGDAPFTLSAQSSSGLPVSLSVLNGPATLSGNLLSISGAGSISLAANQPGDLNYNPALPVNAVINVAKADQVIVNLALQPASLNVSGTSALSATGGPSGSPVTFVSTTPAVCSVQGNMVHALAAGTCTVVASQEGNLNYNAAQPLSQSLSVGAGGQQIGTPVFNPTVVKVNGSTQVVAQGGASGNPVTFTSATPTVCSVEGNTVHGLTAGSCTVVANQAGNADYQAAPPVSAGIPVGKATQSIGTLSLAPSTLGVGGSATLTASASSSLAVGFTSTTPGVCQVSGSTLSALAAGNCSVVASQSGDANYLAAAPVTQPFTIGKGSQSIGSISLAGTLKLNGTATLVASASSGLGVSFLSTTPDVCQVSGSTLTALASGNCSVAADQVGDANFNPAPQVTQSFTVAKASQNIGTIGFAPASLAVNGTSQLFAQGGASGNPVSFTSLTGGVCQVSGSTVTALAAGSCTVAADQAGNVNYNAATQVTQVIQVAQAAQVINALGFTPNQVQVGGTTQLSATGGASGNPVSFSSLTPAVCSVSGSTLTVAAAGSCTVAADQAGNANYLAATRVTSTIVAGKAGQSISVSTPAPATAPYNGQFTVAATAPGGSVSYSSGSPAICSNTGASFTMLSGAGTCLVLFDQAGGSDFNPAPQVAASVQAVKAAQTISVTTPAPASSSFNGQFTVAASAPGGAVSYSSGSPAVCSNTGATFTMLASTGTCLVQYSQAGSANYAEASQVVSSTTLGKAAQTIGTLSFTPATLSFGTSSQASAQASSGLTVSFSSLTPTVCSVSGTQVTGLKAGTCIVAADQPGNANFQLAPQATQNITVAAQLPGAPGIGSAQAGNTQATVSFQSPASNGGSPITGYTVTAQPGDITARGAASPLTVYGLTNGTAYSFTVTASNAAGTGPASPASNAVTPGTVPNPPTAVQASAGNASAQVSFTPPVDNGGNTIVKYSVLSTPGGFTASGSQSPIIVTGLTNGTAYSFTVSATNAMGSSAPSAPSTPVKPVTVPGAPTGVAATGNNASATVRFLAPADNGGTPVTGFTVTSNPGGVTASGTQSPIAVSGLTNGTSYSFTVTALNLAGSGSASAPSNAVAPSANVPGPPAITQVSGANGSVTVSFSVPVSDGGSPISGYTVTSAPGNLSASGSASPITVTGLMNGTSYNFTVTASNVAGTGVPSAPSAAVVPATVPDPVTAVTASGGNGSATVSFQPPAFSGGSPVTGYLVTASPGNITREGTASPIVVTGLTNGTSYSFTVIARNLKGDAPASPASNSVTPDLAPGVPGAVQAVAGNGSATVSFQAPVANGGSAIAGYTVTSTPGGLTASGAQSPITVSGLANGTAYSFTVTANNATRSGAPSAPSNSVTPATVPGAPVDVVAQGGNGSATVSFAIPASNGGSAITGYTVTATPGGVTASGTQSPIVVTGLINGTAYSFTVTAANAKGTGSASAPSNSVTPLANVPGAPVIGVASAGAGEATVSFTPPVNDGGSAILDYTVTSAPGNLTATGSASPITVSGLTNGVRYSFTVSARNVSGPGAASAASNGVVPDLVPAAPAMGSASADYGIATVSFSAPASNGGTPVLGYTVTSTPGGLSASGTQSPITVRGLTNGTTYSFTVQAVNAKGAGAPSAASNTVTPADATAPAVYLLGIPGALQAADSASTVSVPVLAILAHDNVGITGYQVSTSSAKPAAGAAGWTPTAPASLDIPATPGIHQLYAFAKDAAGNVSDAAGAQVILVPVDTTPPVIISGPTVTLIRDSFAVIEWQTSESATGALSFGQSFPLTGTQTEGNYGINHSLTVSGLTADTTYFASVTATDLSGNGPSLSREISFRTSPAPDTQPPLVTEGPALIGIGPDSATVVWRTNEPAQGSVYYGTATTLGSTQPESGFVTGHSLKLSGLEPQTVYYLKVSASDVLGNGPRESALVSFKTTAAPDLTAPVVVEGPMVVNISDSGATVIWKTNEPSTSEVTTDTGGTNYALVADDTLTTSHTVNLTGLEATTPYNYRIASSDGFGNTMRQGNAKSFSTLAAPDLTPPVILEGPMALNITEQSALISWGTDEPSDGVVEYGTSEALEQVASRTQLVRGHAIGLTGLNAGTLYYYRVSSTDSFGNGPTQSRVGSFTTNAFPVFKQPVITKAPSVIYRTDTTLTLYWETDEPCDSVVQYGENDTLTEQVAIPDLVTRHQVTITNLKLNTAYKVVVSSTNASGRTVTADSGERRAYYALNLVGILSDALVNVSSSDTTTLSQADVTAPAITAGPAVSGISDTQAVITWTTDEISDSQVSYGASGGALGFSTGSIEQTRNHVVVLTNLAANTAYDLKVGSTDPSGNGPTLAPAGGGVVTFTTAATPDLTAPVISSITTPALTASQVTVEWTTDEPATTQVKYGLSPSALNGQAAGNGLSTDHSLTLALQSGTTYFLSVVAADAAGNTRESAPISFTMLGEADTTEPSTTPSLGSGSYQGAQDVALTADKPANIYYTTDGSDPTVASPIYNSPIRVATSKRLAYFAIDGSGNQEVAKTTLLIIQYPISTATPDGNGSLSCPALANSGEAAVCSATPSTGYQTASVTGCGTGNLVGDSYTTGLIAADCTVTATFALKSYLVTPATGTGWNIVPATGQSVNHGSNTSFTVTPQPGYGILEVTGCGGTLTGTSYQTGAVTAACAVTVNAVKHSGGGVNGQPPTVSDAYKALQSLSGRVQLTAQEQIELDVAPLASNGTPTGDGKVDGIDVIHILRRSIGIGTW</sequence>
<dbReference type="Pfam" id="PF00041">
    <property type="entry name" value="fn3"/>
    <property type="match status" value="9"/>
</dbReference>
<accession>A0A6V8N839</accession>
<feature type="domain" description="Fibronectin type-III" evidence="3">
    <location>
        <begin position="1026"/>
        <end position="1114"/>
    </location>
</feature>
<dbReference type="PANTHER" id="PTHR13817">
    <property type="entry name" value="TITIN"/>
    <property type="match status" value="1"/>
</dbReference>
<dbReference type="Gene3D" id="2.60.40.10">
    <property type="entry name" value="Immunoglobulins"/>
    <property type="match status" value="19"/>
</dbReference>
<feature type="domain" description="Fibronectin type-III" evidence="3">
    <location>
        <begin position="134"/>
        <end position="237"/>
    </location>
</feature>
<feature type="domain" description="Fibronectin type-III" evidence="3">
    <location>
        <begin position="4246"/>
        <end position="4331"/>
    </location>
</feature>
<dbReference type="Pfam" id="PF18676">
    <property type="entry name" value="MBG_2"/>
    <property type="match status" value="4"/>
</dbReference>
<dbReference type="InterPro" id="IPR003343">
    <property type="entry name" value="Big_2"/>
</dbReference>
<gene>
    <name evidence="4" type="ORF">GMLC_12920</name>
</gene>
<evidence type="ECO:0000313" key="5">
    <source>
        <dbReference type="Proteomes" id="UP000587586"/>
    </source>
</evidence>
<keyword evidence="1" id="KW-0677">Repeat</keyword>
<feature type="domain" description="Fibronectin type-III" evidence="3">
    <location>
        <begin position="3881"/>
        <end position="3970"/>
    </location>
</feature>
<feature type="domain" description="Fibronectin type-III" evidence="3">
    <location>
        <begin position="4422"/>
        <end position="4511"/>
    </location>
</feature>
<evidence type="ECO:0000259" key="3">
    <source>
        <dbReference type="PROSITE" id="PS50853"/>
    </source>
</evidence>
<dbReference type="Pfam" id="PF01833">
    <property type="entry name" value="TIG"/>
    <property type="match status" value="2"/>
</dbReference>
<protein>
    <recommendedName>
        <fullName evidence="3">Fibronectin type-III domain-containing protein</fullName>
    </recommendedName>
</protein>
<evidence type="ECO:0000313" key="4">
    <source>
        <dbReference type="EMBL" id="GFO67713.1"/>
    </source>
</evidence>
<dbReference type="PROSITE" id="PS50853">
    <property type="entry name" value="FN3"/>
    <property type="match status" value="19"/>
</dbReference>
<organism evidence="4 5">
    <name type="scientific">Geomonas limicola</name>
    <dbReference type="NCBI Taxonomy" id="2740186"/>
    <lineage>
        <taxon>Bacteria</taxon>
        <taxon>Pseudomonadati</taxon>
        <taxon>Thermodesulfobacteriota</taxon>
        <taxon>Desulfuromonadia</taxon>
        <taxon>Geobacterales</taxon>
        <taxon>Geobacteraceae</taxon>
        <taxon>Geomonas</taxon>
    </lineage>
</organism>
<feature type="domain" description="Fibronectin type-III" evidence="3">
    <location>
        <begin position="5308"/>
        <end position="5402"/>
    </location>
</feature>
<dbReference type="InterPro" id="IPR014756">
    <property type="entry name" value="Ig_E-set"/>
</dbReference>
<feature type="domain" description="Fibronectin type-III" evidence="3">
    <location>
        <begin position="4152"/>
        <end position="4245"/>
    </location>
</feature>
<feature type="domain" description="Fibronectin type-III" evidence="3">
    <location>
        <begin position="1348"/>
        <end position="1435"/>
    </location>
</feature>
<dbReference type="CDD" id="cd00063">
    <property type="entry name" value="FN3"/>
    <property type="match status" value="13"/>
</dbReference>
<dbReference type="Proteomes" id="UP000587586">
    <property type="component" value="Unassembled WGS sequence"/>
</dbReference>
<dbReference type="InterPro" id="IPR002909">
    <property type="entry name" value="IPT_dom"/>
</dbReference>
<evidence type="ECO:0000256" key="1">
    <source>
        <dbReference type="ARBA" id="ARBA00022737"/>
    </source>
</evidence>